<evidence type="ECO:0000313" key="3">
    <source>
        <dbReference type="EMBL" id="RXK53466.1"/>
    </source>
</evidence>
<accession>A0A4V1M618</accession>
<dbReference type="EMBL" id="SDHX01000002">
    <property type="protein sequence ID" value="RXK53466.1"/>
    <property type="molecule type" value="Genomic_DNA"/>
</dbReference>
<sequence length="123" mass="13284">MKKTAQTLALLQQKKAQLRIREKQLKADLEAQIANENRKLRLAIGGCIIEQLTEPAIRRALSKVLPSLRPDYRERLSGLMTAAVNTKQGQAQINFSEPAQPATPALPKPPPAAASGVAPDPGT</sequence>
<comment type="caution">
    <text evidence="3">The sequence shown here is derived from an EMBL/GenBank/DDBJ whole genome shotgun (WGS) entry which is preliminary data.</text>
</comment>
<gene>
    <name evidence="3" type="ORF">ESB00_17390</name>
</gene>
<organism evidence="3 4">
    <name type="scientific">Oleiharenicola lentus</name>
    <dbReference type="NCBI Taxonomy" id="2508720"/>
    <lineage>
        <taxon>Bacteria</taxon>
        <taxon>Pseudomonadati</taxon>
        <taxon>Verrucomicrobiota</taxon>
        <taxon>Opitutia</taxon>
        <taxon>Opitutales</taxon>
        <taxon>Opitutaceae</taxon>
        <taxon>Oleiharenicola</taxon>
    </lineage>
</organism>
<proteinExistence type="predicted"/>
<feature type="coiled-coil region" evidence="1">
    <location>
        <begin position="1"/>
        <end position="39"/>
    </location>
</feature>
<keyword evidence="1" id="KW-0175">Coiled coil</keyword>
<dbReference type="RefSeq" id="WP_129049129.1">
    <property type="nucleotide sequence ID" value="NZ_SDHX01000002.1"/>
</dbReference>
<evidence type="ECO:0000313" key="4">
    <source>
        <dbReference type="Proteomes" id="UP000290218"/>
    </source>
</evidence>
<dbReference type="Proteomes" id="UP000290218">
    <property type="component" value="Unassembled WGS sequence"/>
</dbReference>
<evidence type="ECO:0000256" key="1">
    <source>
        <dbReference type="SAM" id="Coils"/>
    </source>
</evidence>
<feature type="region of interest" description="Disordered" evidence="2">
    <location>
        <begin position="93"/>
        <end position="123"/>
    </location>
</feature>
<dbReference type="AlphaFoldDB" id="A0A4V1M618"/>
<name>A0A4V1M618_9BACT</name>
<reference evidence="3 4" key="1">
    <citation type="submission" date="2019-01" db="EMBL/GenBank/DDBJ databases">
        <title>Lacunisphaera sp. strain TWA-58.</title>
        <authorList>
            <person name="Chen W.-M."/>
        </authorList>
    </citation>
    <scope>NUCLEOTIDE SEQUENCE [LARGE SCALE GENOMIC DNA]</scope>
    <source>
        <strain evidence="3 4">TWA-58</strain>
    </source>
</reference>
<keyword evidence="4" id="KW-1185">Reference proteome</keyword>
<evidence type="ECO:0000256" key="2">
    <source>
        <dbReference type="SAM" id="MobiDB-lite"/>
    </source>
</evidence>
<protein>
    <submittedName>
        <fullName evidence="3">Uncharacterized protein</fullName>
    </submittedName>
</protein>